<reference evidence="5" key="1">
    <citation type="journal article" date="2023" name="Proc. Natl. Acad. Sci. U.S.A.">
        <title>Genomic and structural basis for evolution of tropane alkaloid biosynthesis.</title>
        <authorList>
            <person name="Wanga Y.-J."/>
            <person name="Taina T."/>
            <person name="Yua J.-Y."/>
            <person name="Lia J."/>
            <person name="Xua B."/>
            <person name="Chenc J."/>
            <person name="D'Auriad J.C."/>
            <person name="Huanga J.-P."/>
            <person name="Huanga S.-X."/>
        </authorList>
    </citation>
    <scope>NUCLEOTIDE SEQUENCE [LARGE SCALE GENOMIC DNA]</scope>
    <source>
        <strain evidence="5">cv. KIB-2019</strain>
    </source>
</reference>
<evidence type="ECO:0000256" key="3">
    <source>
        <dbReference type="PROSITE-ProRule" id="PRU00708"/>
    </source>
</evidence>
<dbReference type="PANTHER" id="PTHR47936:SF5">
    <property type="entry name" value="PENTACOTRIPEPTIDE-REPEAT REGION OF PRORP DOMAIN-CONTAINING PROTEIN"/>
    <property type="match status" value="1"/>
</dbReference>
<dbReference type="SUPFAM" id="SSF81901">
    <property type="entry name" value="HCP-like"/>
    <property type="match status" value="1"/>
</dbReference>
<evidence type="ECO:0000313" key="5">
    <source>
        <dbReference type="Proteomes" id="UP001152561"/>
    </source>
</evidence>
<dbReference type="InterPro" id="IPR011990">
    <property type="entry name" value="TPR-like_helical_dom_sf"/>
</dbReference>
<dbReference type="PROSITE" id="PS51375">
    <property type="entry name" value="PPR"/>
    <property type="match status" value="5"/>
</dbReference>
<keyword evidence="5" id="KW-1185">Reference proteome</keyword>
<dbReference type="Pfam" id="PF13041">
    <property type="entry name" value="PPR_2"/>
    <property type="match status" value="2"/>
</dbReference>
<dbReference type="NCBIfam" id="TIGR00756">
    <property type="entry name" value="PPR"/>
    <property type="match status" value="5"/>
</dbReference>
<feature type="repeat" description="PPR" evidence="3">
    <location>
        <begin position="165"/>
        <end position="199"/>
    </location>
</feature>
<dbReference type="GO" id="GO:0010019">
    <property type="term" value="P:chloroplast-nucleus signaling pathway"/>
    <property type="evidence" value="ECO:0007669"/>
    <property type="project" value="TreeGrafter"/>
</dbReference>
<feature type="repeat" description="PPR" evidence="3">
    <location>
        <begin position="234"/>
        <end position="268"/>
    </location>
</feature>
<dbReference type="GO" id="GO:0009507">
    <property type="term" value="C:chloroplast"/>
    <property type="evidence" value="ECO:0007669"/>
    <property type="project" value="TreeGrafter"/>
</dbReference>
<dbReference type="Proteomes" id="UP001152561">
    <property type="component" value="Unassembled WGS sequence"/>
</dbReference>
<comment type="similarity">
    <text evidence="1">Belongs to the PPR family. P subfamily.</text>
</comment>
<evidence type="ECO:0000256" key="2">
    <source>
        <dbReference type="ARBA" id="ARBA00022737"/>
    </source>
</evidence>
<accession>A0A9Q1LGT2</accession>
<evidence type="ECO:0000256" key="1">
    <source>
        <dbReference type="ARBA" id="ARBA00007626"/>
    </source>
</evidence>
<dbReference type="Gene3D" id="1.25.40.10">
    <property type="entry name" value="Tetratricopeptide repeat domain"/>
    <property type="match status" value="3"/>
</dbReference>
<proteinExistence type="inferred from homology"/>
<evidence type="ECO:0008006" key="6">
    <source>
        <dbReference type="Google" id="ProtNLM"/>
    </source>
</evidence>
<dbReference type="InterPro" id="IPR002885">
    <property type="entry name" value="PPR_rpt"/>
</dbReference>
<feature type="repeat" description="PPR" evidence="3">
    <location>
        <begin position="94"/>
        <end position="128"/>
    </location>
</feature>
<evidence type="ECO:0000313" key="4">
    <source>
        <dbReference type="EMBL" id="KAJ8534712.1"/>
    </source>
</evidence>
<dbReference type="OrthoDB" id="185373at2759"/>
<comment type="caution">
    <text evidence="4">The sequence shown here is derived from an EMBL/GenBank/DDBJ whole genome shotgun (WGS) entry which is preliminary data.</text>
</comment>
<dbReference type="Pfam" id="PF01535">
    <property type="entry name" value="PPR"/>
    <property type="match status" value="1"/>
</dbReference>
<name>A0A9Q1LGT2_9SOLA</name>
<feature type="repeat" description="PPR" evidence="3">
    <location>
        <begin position="200"/>
        <end position="230"/>
    </location>
</feature>
<dbReference type="GO" id="GO:0031930">
    <property type="term" value="P:mitochondria-nucleus signaling pathway"/>
    <property type="evidence" value="ECO:0007669"/>
    <property type="project" value="TreeGrafter"/>
</dbReference>
<dbReference type="AlphaFoldDB" id="A0A9Q1LGT2"/>
<feature type="repeat" description="PPR" evidence="3">
    <location>
        <begin position="269"/>
        <end position="303"/>
    </location>
</feature>
<dbReference type="PANTHER" id="PTHR47936">
    <property type="entry name" value="PPR_LONG DOMAIN-CONTAINING PROTEIN"/>
    <property type="match status" value="1"/>
</dbReference>
<gene>
    <name evidence="4" type="ORF">K7X08_016440</name>
</gene>
<dbReference type="EMBL" id="JAJAGQ010000019">
    <property type="protein sequence ID" value="KAJ8534712.1"/>
    <property type="molecule type" value="Genomic_DNA"/>
</dbReference>
<sequence length="378" mass="43437">MSSSLYRRLHDVFTKTGKPQLLTAIANATGTPQSSKEQKYRSLVRKFKQSSNSPKFRHQFTNYESFVHHLIRTKQFSAIEDVLEHQKNYPDIKNERFAVRLISLYGKAGMFEHARKLFDEMPDLKCQRTVMSFNALLAAGVNSKIYDKINEIFRELPGELGIEPDVFSYNTMIKALCDMGSLDSAVLVMDEMGKNGIDPDVITFNTVLDGFYKNSRFYEAEKIWDLMEKKVITNVRSYNSRLRGLVEKNQVVEAESLFEEMKKRGVNPDTHSHNAMITGYAKDGNLELAKSWYAKLRENGCLPDLATFCLLIPLACNKDDPDFAYDLCKKCIDLKHNVLTITIQRVVDMLVVRSMIKEAEELVELGQNCSFRYRLAMR</sequence>
<protein>
    <recommendedName>
        <fullName evidence="6">Pentatricopeptide repeat-containing protein</fullName>
    </recommendedName>
</protein>
<keyword evidence="2" id="KW-0677">Repeat</keyword>
<organism evidence="4 5">
    <name type="scientific">Anisodus acutangulus</name>
    <dbReference type="NCBI Taxonomy" id="402998"/>
    <lineage>
        <taxon>Eukaryota</taxon>
        <taxon>Viridiplantae</taxon>
        <taxon>Streptophyta</taxon>
        <taxon>Embryophyta</taxon>
        <taxon>Tracheophyta</taxon>
        <taxon>Spermatophyta</taxon>
        <taxon>Magnoliopsida</taxon>
        <taxon>eudicotyledons</taxon>
        <taxon>Gunneridae</taxon>
        <taxon>Pentapetalae</taxon>
        <taxon>asterids</taxon>
        <taxon>lamiids</taxon>
        <taxon>Solanales</taxon>
        <taxon>Solanaceae</taxon>
        <taxon>Solanoideae</taxon>
        <taxon>Hyoscyameae</taxon>
        <taxon>Anisodus</taxon>
    </lineage>
</organism>